<feature type="region of interest" description="Disordered" evidence="1">
    <location>
        <begin position="186"/>
        <end position="218"/>
    </location>
</feature>
<feature type="region of interest" description="Disordered" evidence="1">
    <location>
        <begin position="41"/>
        <end position="61"/>
    </location>
</feature>
<feature type="region of interest" description="Disordered" evidence="1">
    <location>
        <begin position="1"/>
        <end position="26"/>
    </location>
</feature>
<protein>
    <submittedName>
        <fullName evidence="2">Uncharacterized protein</fullName>
    </submittedName>
</protein>
<accession>A0AAD7BE95</accession>
<name>A0AAD7BE95_9AGAR</name>
<feature type="compositionally biased region" description="Low complexity" evidence="1">
    <location>
        <begin position="45"/>
        <end position="61"/>
    </location>
</feature>
<organism evidence="2 3">
    <name type="scientific">Roridomyces roridus</name>
    <dbReference type="NCBI Taxonomy" id="1738132"/>
    <lineage>
        <taxon>Eukaryota</taxon>
        <taxon>Fungi</taxon>
        <taxon>Dikarya</taxon>
        <taxon>Basidiomycota</taxon>
        <taxon>Agaricomycotina</taxon>
        <taxon>Agaricomycetes</taxon>
        <taxon>Agaricomycetidae</taxon>
        <taxon>Agaricales</taxon>
        <taxon>Marasmiineae</taxon>
        <taxon>Mycenaceae</taxon>
        <taxon>Roridomyces</taxon>
    </lineage>
</organism>
<keyword evidence="3" id="KW-1185">Reference proteome</keyword>
<evidence type="ECO:0000313" key="2">
    <source>
        <dbReference type="EMBL" id="KAJ7618458.1"/>
    </source>
</evidence>
<reference evidence="2" key="1">
    <citation type="submission" date="2023-03" db="EMBL/GenBank/DDBJ databases">
        <title>Massive genome expansion in bonnet fungi (Mycena s.s.) driven by repeated elements and novel gene families across ecological guilds.</title>
        <authorList>
            <consortium name="Lawrence Berkeley National Laboratory"/>
            <person name="Harder C.B."/>
            <person name="Miyauchi S."/>
            <person name="Viragh M."/>
            <person name="Kuo A."/>
            <person name="Thoen E."/>
            <person name="Andreopoulos B."/>
            <person name="Lu D."/>
            <person name="Skrede I."/>
            <person name="Drula E."/>
            <person name="Henrissat B."/>
            <person name="Morin E."/>
            <person name="Kohler A."/>
            <person name="Barry K."/>
            <person name="LaButti K."/>
            <person name="Morin E."/>
            <person name="Salamov A."/>
            <person name="Lipzen A."/>
            <person name="Mereny Z."/>
            <person name="Hegedus B."/>
            <person name="Baldrian P."/>
            <person name="Stursova M."/>
            <person name="Weitz H."/>
            <person name="Taylor A."/>
            <person name="Grigoriev I.V."/>
            <person name="Nagy L.G."/>
            <person name="Martin F."/>
            <person name="Kauserud H."/>
        </authorList>
    </citation>
    <scope>NUCLEOTIDE SEQUENCE</scope>
    <source>
        <strain evidence="2">9284</strain>
    </source>
</reference>
<gene>
    <name evidence="2" type="ORF">FB45DRAFT_167937</name>
</gene>
<comment type="caution">
    <text evidence="2">The sequence shown here is derived from an EMBL/GenBank/DDBJ whole genome shotgun (WGS) entry which is preliminary data.</text>
</comment>
<sequence>MADNSSTAGLVASPSPISGSESVAESKGIFSPADSTFKPSPYYHPAKALSQPPKAAAPAAAKPIAPLHEVQHPTDPGMLIHPPFDDLPDNVVLTAEGMNYSVMHQHPTWFLDIKDYITLDSSPEGALRYPRDLEPPRPRRQKDLLLRCTFCPRTYAGVNAKSMWTRHVREKHRVILSKAWSDTTTSARRAPSAAAKAATQPADTASLQPGSISAAGGI</sequence>
<dbReference type="Proteomes" id="UP001221142">
    <property type="component" value="Unassembled WGS sequence"/>
</dbReference>
<dbReference type="AlphaFoldDB" id="A0AAD7BE95"/>
<feature type="compositionally biased region" description="Low complexity" evidence="1">
    <location>
        <begin position="186"/>
        <end position="206"/>
    </location>
</feature>
<proteinExistence type="predicted"/>
<dbReference type="EMBL" id="JARKIF010000019">
    <property type="protein sequence ID" value="KAJ7618458.1"/>
    <property type="molecule type" value="Genomic_DNA"/>
</dbReference>
<evidence type="ECO:0000313" key="3">
    <source>
        <dbReference type="Proteomes" id="UP001221142"/>
    </source>
</evidence>
<evidence type="ECO:0000256" key="1">
    <source>
        <dbReference type="SAM" id="MobiDB-lite"/>
    </source>
</evidence>